<gene>
    <name evidence="2" type="ORF">BST44_21270</name>
</gene>
<sequence>MLALVLAVTAPIALADARTDNGNGNGNSHGLTGLMLVLLLGYFIPSIVAKMRKVPSFGSVFIVNLFLGWTFIGWVVALAMAARSAQPSAQPFPAPPEGTEAVACPRCNAVQNVPVGAPTFECWQCKYVADHHAAEAQPTQGLGATPLGQVGEDVRAWWANLRQWWDSQVSPGGKSR</sequence>
<evidence type="ECO:0000256" key="1">
    <source>
        <dbReference type="SAM" id="Phobius"/>
    </source>
</evidence>
<accession>A0A1X0K955</accession>
<protein>
    <recommendedName>
        <fullName evidence="4">Superinfection immunity protein</fullName>
    </recommendedName>
</protein>
<dbReference type="AlphaFoldDB" id="A0A1X0K955"/>
<dbReference type="Proteomes" id="UP000192601">
    <property type="component" value="Unassembled WGS sequence"/>
</dbReference>
<keyword evidence="1" id="KW-1133">Transmembrane helix</keyword>
<keyword evidence="1" id="KW-0472">Membrane</keyword>
<dbReference type="Pfam" id="PF14373">
    <property type="entry name" value="Imm_superinfect"/>
    <property type="match status" value="1"/>
</dbReference>
<name>A0A1X0K955_MYCSC</name>
<organism evidence="2 3">
    <name type="scientific">Mycobacterium scrofulaceum</name>
    <dbReference type="NCBI Taxonomy" id="1783"/>
    <lineage>
        <taxon>Bacteria</taxon>
        <taxon>Bacillati</taxon>
        <taxon>Actinomycetota</taxon>
        <taxon>Actinomycetes</taxon>
        <taxon>Mycobacteriales</taxon>
        <taxon>Mycobacteriaceae</taxon>
        <taxon>Mycobacterium</taxon>
    </lineage>
</organism>
<dbReference type="EMBL" id="MVIJ01000038">
    <property type="protein sequence ID" value="ORB71666.1"/>
    <property type="molecule type" value="Genomic_DNA"/>
</dbReference>
<evidence type="ECO:0000313" key="3">
    <source>
        <dbReference type="Proteomes" id="UP000192601"/>
    </source>
</evidence>
<proteinExistence type="predicted"/>
<evidence type="ECO:0008006" key="4">
    <source>
        <dbReference type="Google" id="ProtNLM"/>
    </source>
</evidence>
<feature type="transmembrane region" description="Helical" evidence="1">
    <location>
        <begin position="31"/>
        <end position="49"/>
    </location>
</feature>
<evidence type="ECO:0000313" key="2">
    <source>
        <dbReference type="EMBL" id="ORB71666.1"/>
    </source>
</evidence>
<keyword evidence="1" id="KW-0812">Transmembrane</keyword>
<feature type="transmembrane region" description="Helical" evidence="1">
    <location>
        <begin position="61"/>
        <end position="82"/>
    </location>
</feature>
<comment type="caution">
    <text evidence="2">The sequence shown here is derived from an EMBL/GenBank/DDBJ whole genome shotgun (WGS) entry which is preliminary data.</text>
</comment>
<dbReference type="InterPro" id="IPR016410">
    <property type="entry name" value="Phage_imm"/>
</dbReference>
<keyword evidence="3" id="KW-1185">Reference proteome</keyword>
<reference evidence="2 3" key="1">
    <citation type="submission" date="2017-02" db="EMBL/GenBank/DDBJ databases">
        <title>The new phylogeny of genus Mycobacterium.</title>
        <authorList>
            <person name="Tortoli E."/>
            <person name="Trovato A."/>
            <person name="Cirillo D.M."/>
        </authorList>
    </citation>
    <scope>NUCLEOTIDE SEQUENCE [LARGE SCALE GENOMIC DNA]</scope>
    <source>
        <strain evidence="2 3">DSM 43992</strain>
    </source>
</reference>